<sequence length="339" mass="38083">MPRKRRVPENDVPTHPPPPTRMTRSRAATVAQPKNVQEEKEVIPKSTMKTTEEKKTERKPQSSRKKAPSNPAKPKRARKTASKPAKSKRARKTASSPLPVLYHSTDEECEEMPRLHEPQSPHESFEVSNLEPPTLVMQQSPAHADAPIAGPSRGNQSYVFLPKRTRGNITASFYKESVPDWAYTSTTLYNIQDAKDITKKTIDNMKYDFWSVLKAGSGGFVRPVLTVLEDPEGFKIYFEICALVYKRGGKLKQEPLASVTAYIRTEKLTLFTFEIINKELADYNDITVKLMKKGAEQIFGTTIVRCADKTGRGQMSANDIEYFAKRAGWNVDAPGNVVP</sequence>
<evidence type="ECO:0000313" key="2">
    <source>
        <dbReference type="EMBL" id="ODN00921.1"/>
    </source>
</evidence>
<comment type="caution">
    <text evidence="2">The sequence shown here is derived from an EMBL/GenBank/DDBJ whole genome shotgun (WGS) entry which is preliminary data.</text>
</comment>
<feature type="compositionally biased region" description="Basic residues" evidence="1">
    <location>
        <begin position="61"/>
        <end position="92"/>
    </location>
</feature>
<evidence type="ECO:0000256" key="1">
    <source>
        <dbReference type="SAM" id="MobiDB-lite"/>
    </source>
</evidence>
<gene>
    <name evidence="2" type="ORF">Ocin01_05768</name>
</gene>
<protein>
    <submittedName>
        <fullName evidence="2">Uncharacterized protein</fullName>
    </submittedName>
</protein>
<feature type="compositionally biased region" description="Basic and acidic residues" evidence="1">
    <location>
        <begin position="50"/>
        <end position="60"/>
    </location>
</feature>
<feature type="region of interest" description="Disordered" evidence="1">
    <location>
        <begin position="1"/>
        <end position="102"/>
    </location>
</feature>
<name>A0A1D2N6R0_ORCCI</name>
<keyword evidence="3" id="KW-1185">Reference proteome</keyword>
<reference evidence="2 3" key="1">
    <citation type="journal article" date="2016" name="Genome Biol. Evol.">
        <title>Gene Family Evolution Reflects Adaptation to Soil Environmental Stressors in the Genome of the Collembolan Orchesella cincta.</title>
        <authorList>
            <person name="Faddeeva-Vakhrusheva A."/>
            <person name="Derks M.F."/>
            <person name="Anvar S.Y."/>
            <person name="Agamennone V."/>
            <person name="Suring W."/>
            <person name="Smit S."/>
            <person name="van Straalen N.M."/>
            <person name="Roelofs D."/>
        </authorList>
    </citation>
    <scope>NUCLEOTIDE SEQUENCE [LARGE SCALE GENOMIC DNA]</scope>
    <source>
        <tissue evidence="2">Mixed pool</tissue>
    </source>
</reference>
<proteinExistence type="predicted"/>
<accession>A0A1D2N6R0</accession>
<dbReference type="Proteomes" id="UP000094527">
    <property type="component" value="Unassembled WGS sequence"/>
</dbReference>
<evidence type="ECO:0000313" key="3">
    <source>
        <dbReference type="Proteomes" id="UP000094527"/>
    </source>
</evidence>
<dbReference type="AlphaFoldDB" id="A0A1D2N6R0"/>
<dbReference type="EMBL" id="LJIJ01000181">
    <property type="protein sequence ID" value="ODN00921.1"/>
    <property type="molecule type" value="Genomic_DNA"/>
</dbReference>
<organism evidence="2 3">
    <name type="scientific">Orchesella cincta</name>
    <name type="common">Springtail</name>
    <name type="synonym">Podura cincta</name>
    <dbReference type="NCBI Taxonomy" id="48709"/>
    <lineage>
        <taxon>Eukaryota</taxon>
        <taxon>Metazoa</taxon>
        <taxon>Ecdysozoa</taxon>
        <taxon>Arthropoda</taxon>
        <taxon>Hexapoda</taxon>
        <taxon>Collembola</taxon>
        <taxon>Entomobryomorpha</taxon>
        <taxon>Entomobryoidea</taxon>
        <taxon>Orchesellidae</taxon>
        <taxon>Orchesellinae</taxon>
        <taxon>Orchesella</taxon>
    </lineage>
</organism>